<organism evidence="1 2">
    <name type="scientific">Collinsella ihumii</name>
    <dbReference type="NCBI Taxonomy" id="1720204"/>
    <lineage>
        <taxon>Bacteria</taxon>
        <taxon>Bacillati</taxon>
        <taxon>Actinomycetota</taxon>
        <taxon>Coriobacteriia</taxon>
        <taxon>Coriobacteriales</taxon>
        <taxon>Coriobacteriaceae</taxon>
        <taxon>Collinsella</taxon>
    </lineage>
</organism>
<evidence type="ECO:0000313" key="1">
    <source>
        <dbReference type="EMBL" id="HJG30763.1"/>
    </source>
</evidence>
<evidence type="ECO:0000313" key="2">
    <source>
        <dbReference type="Proteomes" id="UP000746751"/>
    </source>
</evidence>
<dbReference type="SUPFAM" id="SSF52540">
    <property type="entry name" value="P-loop containing nucleoside triphosphate hydrolases"/>
    <property type="match status" value="1"/>
</dbReference>
<dbReference type="InterPro" id="IPR027417">
    <property type="entry name" value="P-loop_NTPase"/>
</dbReference>
<name>A0A921LT12_9ACTN</name>
<protein>
    <recommendedName>
        <fullName evidence="3">ABC transporter domain-containing protein</fullName>
    </recommendedName>
</protein>
<dbReference type="AlphaFoldDB" id="A0A921LT12"/>
<dbReference type="EMBL" id="DYVF01000036">
    <property type="protein sequence ID" value="HJG30763.1"/>
    <property type="molecule type" value="Genomic_DNA"/>
</dbReference>
<gene>
    <name evidence="1" type="ORF">K8U80_05140</name>
</gene>
<reference evidence="1" key="1">
    <citation type="journal article" date="2021" name="PeerJ">
        <title>Extensive microbial diversity within the chicken gut microbiome revealed by metagenomics and culture.</title>
        <authorList>
            <person name="Gilroy R."/>
            <person name="Ravi A."/>
            <person name="Getino M."/>
            <person name="Pursley I."/>
            <person name="Horton D.L."/>
            <person name="Alikhan N.F."/>
            <person name="Baker D."/>
            <person name="Gharbi K."/>
            <person name="Hall N."/>
            <person name="Watson M."/>
            <person name="Adriaenssens E.M."/>
            <person name="Foster-Nyarko E."/>
            <person name="Jarju S."/>
            <person name="Secka A."/>
            <person name="Antonio M."/>
            <person name="Oren A."/>
            <person name="Chaudhuri R.R."/>
            <person name="La Ragione R."/>
            <person name="Hildebrand F."/>
            <person name="Pallen M.J."/>
        </authorList>
    </citation>
    <scope>NUCLEOTIDE SEQUENCE</scope>
    <source>
        <strain evidence="1">ChiGjej2B2-7701</strain>
    </source>
</reference>
<dbReference type="Proteomes" id="UP000746751">
    <property type="component" value="Unassembled WGS sequence"/>
</dbReference>
<dbReference type="Gene3D" id="3.40.50.300">
    <property type="entry name" value="P-loop containing nucleotide triphosphate hydrolases"/>
    <property type="match status" value="1"/>
</dbReference>
<proteinExistence type="predicted"/>
<sequence length="278" mass="28810">MLPASSLIASQDSGLVTTGAPAEAAAEPGGPVIVAHDATYGARGYRSFEFASFVGREGEVVALLSSDRAPARDLALACAGFVRPTAGSLSVGGIELARPSGALHRISRPPRLPRGYAGVGVFSGLFDIDRELTVEEAVVRELRLRAERTRGIAEPPLEYLAMHHLATHADQRVSQLSSLYRARLSAALACAGGVKVAAIDLGDAFVEGLSADDACAVVDGARSVAVDRGVCVVVATQELRAALSADSRCALDIASKEGLERAASLHEGAQAKKEGDVR</sequence>
<accession>A0A921LT12</accession>
<reference evidence="1" key="2">
    <citation type="submission" date="2021-09" db="EMBL/GenBank/DDBJ databases">
        <authorList>
            <person name="Gilroy R."/>
        </authorList>
    </citation>
    <scope>NUCLEOTIDE SEQUENCE</scope>
    <source>
        <strain evidence="1">ChiGjej2B2-7701</strain>
    </source>
</reference>
<evidence type="ECO:0008006" key="3">
    <source>
        <dbReference type="Google" id="ProtNLM"/>
    </source>
</evidence>
<comment type="caution">
    <text evidence="1">The sequence shown here is derived from an EMBL/GenBank/DDBJ whole genome shotgun (WGS) entry which is preliminary data.</text>
</comment>